<accession>A0A7W7ZKG3</accession>
<reference evidence="1 2" key="1">
    <citation type="submission" date="2020-08" db="EMBL/GenBank/DDBJ databases">
        <title>Genomic Encyclopedia of Type Strains, Phase IV (KMG-V): Genome sequencing to study the core and pangenomes of soil and plant-associated prokaryotes.</title>
        <authorList>
            <person name="Whitman W."/>
        </authorList>
    </citation>
    <scope>NUCLEOTIDE SEQUENCE [LARGE SCALE GENOMIC DNA]</scope>
    <source>
        <strain evidence="1 2">M8UP14</strain>
    </source>
</reference>
<keyword evidence="2" id="KW-1185">Reference proteome</keyword>
<gene>
    <name evidence="1" type="ORF">HDF16_006158</name>
</gene>
<name>A0A7W7ZKG3_9BACT</name>
<protein>
    <submittedName>
        <fullName evidence="1">Uncharacterized protein</fullName>
    </submittedName>
</protein>
<proteinExistence type="predicted"/>
<sequence length="36" mass="4149">MGLPDGLLRSKLRITSFFRSWMLTDLALIDLSLRLV</sequence>
<dbReference type="AlphaFoldDB" id="A0A7W7ZKG3"/>
<comment type="caution">
    <text evidence="1">The sequence shown here is derived from an EMBL/GenBank/DDBJ whole genome shotgun (WGS) entry which is preliminary data.</text>
</comment>
<dbReference type="EMBL" id="JACHIP010000042">
    <property type="protein sequence ID" value="MBB5061422.1"/>
    <property type="molecule type" value="Genomic_DNA"/>
</dbReference>
<organism evidence="1 2">
    <name type="scientific">Granulicella aggregans</name>
    <dbReference type="NCBI Taxonomy" id="474949"/>
    <lineage>
        <taxon>Bacteria</taxon>
        <taxon>Pseudomonadati</taxon>
        <taxon>Acidobacteriota</taxon>
        <taxon>Terriglobia</taxon>
        <taxon>Terriglobales</taxon>
        <taxon>Acidobacteriaceae</taxon>
        <taxon>Granulicella</taxon>
    </lineage>
</organism>
<dbReference type="Proteomes" id="UP000540989">
    <property type="component" value="Unassembled WGS sequence"/>
</dbReference>
<evidence type="ECO:0000313" key="2">
    <source>
        <dbReference type="Proteomes" id="UP000540989"/>
    </source>
</evidence>
<evidence type="ECO:0000313" key="1">
    <source>
        <dbReference type="EMBL" id="MBB5061422.1"/>
    </source>
</evidence>